<dbReference type="EMBL" id="MNBE01000569">
    <property type="protein sequence ID" value="OKP08349.1"/>
    <property type="molecule type" value="Genomic_DNA"/>
</dbReference>
<keyword evidence="2" id="KW-1185">Reference proteome</keyword>
<proteinExistence type="predicted"/>
<accession>A0A1Q5U786</accession>
<protein>
    <submittedName>
        <fullName evidence="1">Uncharacterized protein</fullName>
    </submittedName>
</protein>
<dbReference type="Proteomes" id="UP000186955">
    <property type="component" value="Unassembled WGS sequence"/>
</dbReference>
<evidence type="ECO:0000313" key="1">
    <source>
        <dbReference type="EMBL" id="OKP08349.1"/>
    </source>
</evidence>
<dbReference type="AlphaFoldDB" id="A0A1Q5U786"/>
<reference evidence="1 2" key="1">
    <citation type="submission" date="2016-10" db="EMBL/GenBank/DDBJ databases">
        <title>Genome sequence of the ascomycete fungus Penicillium subrubescens.</title>
        <authorList>
            <person name="De Vries R.P."/>
            <person name="Peng M."/>
            <person name="Dilokpimol A."/>
            <person name="Hilden K."/>
            <person name="Makela M.R."/>
            <person name="Grigoriev I."/>
            <person name="Riley R."/>
            <person name="Granchi Z."/>
        </authorList>
    </citation>
    <scope>NUCLEOTIDE SEQUENCE [LARGE SCALE GENOMIC DNA]</scope>
    <source>
        <strain evidence="1 2">CBS 132785</strain>
    </source>
</reference>
<gene>
    <name evidence="1" type="ORF">PENSUB_5716</name>
</gene>
<organism evidence="1 2">
    <name type="scientific">Penicillium subrubescens</name>
    <dbReference type="NCBI Taxonomy" id="1316194"/>
    <lineage>
        <taxon>Eukaryota</taxon>
        <taxon>Fungi</taxon>
        <taxon>Dikarya</taxon>
        <taxon>Ascomycota</taxon>
        <taxon>Pezizomycotina</taxon>
        <taxon>Eurotiomycetes</taxon>
        <taxon>Eurotiomycetidae</taxon>
        <taxon>Eurotiales</taxon>
        <taxon>Aspergillaceae</taxon>
        <taxon>Penicillium</taxon>
    </lineage>
</organism>
<name>A0A1Q5U786_9EURO</name>
<comment type="caution">
    <text evidence="1">The sequence shown here is derived from an EMBL/GenBank/DDBJ whole genome shotgun (WGS) entry which is preliminary data.</text>
</comment>
<evidence type="ECO:0000313" key="2">
    <source>
        <dbReference type="Proteomes" id="UP000186955"/>
    </source>
</evidence>
<sequence length="67" mass="7580">MSYSAYDGTIRAAKRAIGALAHMLCKGGKCPYAEKTVYRVATGRFGFLESEHTWQHFVIPQDLKNMR</sequence>